<proteinExistence type="predicted"/>
<evidence type="ECO:0000313" key="3">
    <source>
        <dbReference type="Proteomes" id="UP000268229"/>
    </source>
</evidence>
<reference evidence="2 3" key="1">
    <citation type="submission" date="2018-12" db="EMBL/GenBank/DDBJ databases">
        <authorList>
            <consortium name="Pathogen Informatics"/>
        </authorList>
    </citation>
    <scope>NUCLEOTIDE SEQUENCE [LARGE SCALE GENOMIC DNA]</scope>
    <source>
        <strain evidence="2 3">NCTC12227</strain>
    </source>
</reference>
<evidence type="ECO:0008006" key="4">
    <source>
        <dbReference type="Google" id="ProtNLM"/>
    </source>
</evidence>
<feature type="chain" id="PRO_5030037455" description="Periplasmic protein" evidence="1">
    <location>
        <begin position="24"/>
        <end position="94"/>
    </location>
</feature>
<keyword evidence="3" id="KW-1185">Reference proteome</keyword>
<dbReference type="AlphaFoldDB" id="A0A1X3CLW8"/>
<gene>
    <name evidence="2" type="ORF">NCTC12227_00957</name>
</gene>
<sequence>MKKTKFFALFAVTALAMGANAYAAKEIKVASNNTPYTQDNVQKIAATAVSMGVKEPVSLNLTGANLTVSGDNSTKCTFKVGDGDTPKIQGVNCK</sequence>
<dbReference type="Proteomes" id="UP000268229">
    <property type="component" value="Chromosome"/>
</dbReference>
<dbReference type="EMBL" id="LR134516">
    <property type="protein sequence ID" value="VEJ21230.1"/>
    <property type="molecule type" value="Genomic_DNA"/>
</dbReference>
<accession>A0A1X3CLW8</accession>
<dbReference type="KEGG" id="nani:NCTC12227_00957"/>
<dbReference type="OrthoDB" id="8613622at2"/>
<feature type="signal peptide" evidence="1">
    <location>
        <begin position="1"/>
        <end position="23"/>
    </location>
</feature>
<evidence type="ECO:0000256" key="1">
    <source>
        <dbReference type="SAM" id="SignalP"/>
    </source>
</evidence>
<name>A0A1X3CLW8_9NEIS</name>
<evidence type="ECO:0000313" key="2">
    <source>
        <dbReference type="EMBL" id="VEJ21230.1"/>
    </source>
</evidence>
<dbReference type="RefSeq" id="WP_085389730.1">
    <property type="nucleotide sequence ID" value="NZ_JBGNXI010000001.1"/>
</dbReference>
<protein>
    <recommendedName>
        <fullName evidence="4">Periplasmic protein</fullName>
    </recommendedName>
</protein>
<organism evidence="2 3">
    <name type="scientific">Neisseria animaloris</name>
    <dbReference type="NCBI Taxonomy" id="326522"/>
    <lineage>
        <taxon>Bacteria</taxon>
        <taxon>Pseudomonadati</taxon>
        <taxon>Pseudomonadota</taxon>
        <taxon>Betaproteobacteria</taxon>
        <taxon>Neisseriales</taxon>
        <taxon>Neisseriaceae</taxon>
        <taxon>Neisseria</taxon>
    </lineage>
</organism>
<keyword evidence="1" id="KW-0732">Signal</keyword>